<dbReference type="GO" id="GO:0016747">
    <property type="term" value="F:acyltransferase activity, transferring groups other than amino-acyl groups"/>
    <property type="evidence" value="ECO:0007669"/>
    <property type="project" value="InterPro"/>
</dbReference>
<organism evidence="2 3">
    <name type="scientific">Exidia glandulosa HHB12029</name>
    <dbReference type="NCBI Taxonomy" id="1314781"/>
    <lineage>
        <taxon>Eukaryota</taxon>
        <taxon>Fungi</taxon>
        <taxon>Dikarya</taxon>
        <taxon>Basidiomycota</taxon>
        <taxon>Agaricomycotina</taxon>
        <taxon>Agaricomycetes</taxon>
        <taxon>Auriculariales</taxon>
        <taxon>Exidiaceae</taxon>
        <taxon>Exidia</taxon>
    </lineage>
</organism>
<proteinExistence type="predicted"/>
<dbReference type="CDD" id="cd04301">
    <property type="entry name" value="NAT_SF"/>
    <property type="match status" value="1"/>
</dbReference>
<evidence type="ECO:0000259" key="1">
    <source>
        <dbReference type="PROSITE" id="PS51186"/>
    </source>
</evidence>
<dbReference type="InterPro" id="IPR053144">
    <property type="entry name" value="Acetyltransferase_Butenolide"/>
</dbReference>
<dbReference type="InterPro" id="IPR000182">
    <property type="entry name" value="GNAT_dom"/>
</dbReference>
<dbReference type="AlphaFoldDB" id="A0A165HVE6"/>
<dbReference type="SUPFAM" id="SSF55729">
    <property type="entry name" value="Acyl-CoA N-acyltransferases (Nat)"/>
    <property type="match status" value="1"/>
</dbReference>
<dbReference type="InterPro" id="IPR016181">
    <property type="entry name" value="Acyl_CoA_acyltransferase"/>
</dbReference>
<dbReference type="InParanoid" id="A0A165HVE6"/>
<evidence type="ECO:0000313" key="3">
    <source>
        <dbReference type="Proteomes" id="UP000077266"/>
    </source>
</evidence>
<dbReference type="STRING" id="1314781.A0A165HVE6"/>
<dbReference type="PANTHER" id="PTHR43233">
    <property type="entry name" value="FAMILY N-ACETYLTRANSFERASE, PUTATIVE (AFU_ORTHOLOGUE AFUA_6G03350)-RELATED"/>
    <property type="match status" value="1"/>
</dbReference>
<accession>A0A165HVE6</accession>
<reference evidence="2 3" key="1">
    <citation type="journal article" date="2016" name="Mol. Biol. Evol.">
        <title>Comparative Genomics of Early-Diverging Mushroom-Forming Fungi Provides Insights into the Origins of Lignocellulose Decay Capabilities.</title>
        <authorList>
            <person name="Nagy L.G."/>
            <person name="Riley R."/>
            <person name="Tritt A."/>
            <person name="Adam C."/>
            <person name="Daum C."/>
            <person name="Floudas D."/>
            <person name="Sun H."/>
            <person name="Yadav J.S."/>
            <person name="Pangilinan J."/>
            <person name="Larsson K.H."/>
            <person name="Matsuura K."/>
            <person name="Barry K."/>
            <person name="Labutti K."/>
            <person name="Kuo R."/>
            <person name="Ohm R.A."/>
            <person name="Bhattacharya S.S."/>
            <person name="Shirouzu T."/>
            <person name="Yoshinaga Y."/>
            <person name="Martin F.M."/>
            <person name="Grigoriev I.V."/>
            <person name="Hibbett D.S."/>
        </authorList>
    </citation>
    <scope>NUCLEOTIDE SEQUENCE [LARGE SCALE GENOMIC DNA]</scope>
    <source>
        <strain evidence="2 3">HHB12029</strain>
    </source>
</reference>
<dbReference type="UniPathway" id="UPA00113">
    <property type="reaction ID" value="UER00529"/>
</dbReference>
<dbReference type="Proteomes" id="UP000077266">
    <property type="component" value="Unassembled WGS sequence"/>
</dbReference>
<feature type="domain" description="N-acetyltransferase" evidence="1">
    <location>
        <begin position="9"/>
        <end position="152"/>
    </location>
</feature>
<dbReference type="Gene3D" id="3.40.630.30">
    <property type="match status" value="1"/>
</dbReference>
<protein>
    <recommendedName>
        <fullName evidence="1">N-acetyltransferase domain-containing protein</fullName>
    </recommendedName>
</protein>
<dbReference type="PROSITE" id="PS51186">
    <property type="entry name" value="GNAT"/>
    <property type="match status" value="1"/>
</dbReference>
<dbReference type="EMBL" id="KV426007">
    <property type="protein sequence ID" value="KZV92514.1"/>
    <property type="molecule type" value="Genomic_DNA"/>
</dbReference>
<dbReference type="OrthoDB" id="2744543at2759"/>
<dbReference type="PANTHER" id="PTHR43233:SF1">
    <property type="entry name" value="FAMILY N-ACETYLTRANSFERASE, PUTATIVE (AFU_ORTHOLOGUE AFUA_6G03350)-RELATED"/>
    <property type="match status" value="1"/>
</dbReference>
<dbReference type="Pfam" id="PF13673">
    <property type="entry name" value="Acetyltransf_10"/>
    <property type="match status" value="1"/>
</dbReference>
<sequence length="161" mass="17486">MAQLGRYSVVAGNPSPQRYHDLRKITGLTPPPSDLVAATRGLENTWYGVIVIDTHSDEANDVVGMGRLTGDGALFLFLSDVAVHPDHQGKGLAKLIMEKLIAHADEHAPAAYVALIGDPPAHERVYPKYGFVDCTPSVGMFRWSAPRAKELAEDPQSKWLG</sequence>
<evidence type="ECO:0000313" key="2">
    <source>
        <dbReference type="EMBL" id="KZV92514.1"/>
    </source>
</evidence>
<dbReference type="GO" id="GO:0006048">
    <property type="term" value="P:UDP-N-acetylglucosamine biosynthetic process"/>
    <property type="evidence" value="ECO:0007669"/>
    <property type="project" value="UniProtKB-UniPathway"/>
</dbReference>
<gene>
    <name evidence="2" type="ORF">EXIGLDRAFT_718297</name>
</gene>
<keyword evidence="3" id="KW-1185">Reference proteome</keyword>
<name>A0A165HVE6_EXIGL</name>